<evidence type="ECO:0008006" key="3">
    <source>
        <dbReference type="Google" id="ProtNLM"/>
    </source>
</evidence>
<keyword evidence="2" id="KW-1185">Reference proteome</keyword>
<protein>
    <recommendedName>
        <fullName evidence="3">Tetracyclin repressor-like C-terminal domain-containing protein</fullName>
    </recommendedName>
</protein>
<reference evidence="1 2" key="1">
    <citation type="submission" date="2020-05" db="EMBL/GenBank/DDBJ databases">
        <title>Ramlibacter rhizophilus sp. nov., isolated from rhizosphere soil of national flower Mugunghwa from South Korea.</title>
        <authorList>
            <person name="Zheng-Fei Y."/>
            <person name="Huan T."/>
        </authorList>
    </citation>
    <scope>NUCLEOTIDE SEQUENCE [LARGE SCALE GENOMIC DNA]</scope>
    <source>
        <strain evidence="1 2">H242</strain>
    </source>
</reference>
<name>A0ABX6P158_9BURK</name>
<dbReference type="Proteomes" id="UP000500826">
    <property type="component" value="Chromosome"/>
</dbReference>
<dbReference type="EMBL" id="CP053418">
    <property type="protein sequence ID" value="QJW83788.1"/>
    <property type="molecule type" value="Genomic_DNA"/>
</dbReference>
<accession>A0ABX6P158</accession>
<proteinExistence type="predicted"/>
<evidence type="ECO:0000313" key="2">
    <source>
        <dbReference type="Proteomes" id="UP000500826"/>
    </source>
</evidence>
<organism evidence="1 2">
    <name type="scientific">Ramlibacter terrae</name>
    <dbReference type="NCBI Taxonomy" id="2732511"/>
    <lineage>
        <taxon>Bacteria</taxon>
        <taxon>Pseudomonadati</taxon>
        <taxon>Pseudomonadota</taxon>
        <taxon>Betaproteobacteria</taxon>
        <taxon>Burkholderiales</taxon>
        <taxon>Comamonadaceae</taxon>
        <taxon>Ramlibacter</taxon>
    </lineage>
</organism>
<evidence type="ECO:0000313" key="1">
    <source>
        <dbReference type="EMBL" id="QJW83788.1"/>
    </source>
</evidence>
<dbReference type="Gene3D" id="1.10.630.10">
    <property type="entry name" value="Cytochrome P450"/>
    <property type="match status" value="1"/>
</dbReference>
<dbReference type="SUPFAM" id="SSF48264">
    <property type="entry name" value="Cytochrome P450"/>
    <property type="match status" value="1"/>
</dbReference>
<gene>
    <name evidence="1" type="ORF">HK414_06545</name>
</gene>
<sequence length="82" mass="9011">MGNAACDRIFAKWDAAHGAGRPIELAGEMQQLALSVIGHALLSVEVGWSNAARFAKAVRDGLRLLRRRNTSIVRFPPGCRRR</sequence>
<dbReference type="InterPro" id="IPR036396">
    <property type="entry name" value="Cyt_P450_sf"/>
</dbReference>